<keyword evidence="1 2" id="KW-0732">Signal</keyword>
<protein>
    <submittedName>
        <fullName evidence="3">Uncharacterized protein</fullName>
    </submittedName>
</protein>
<dbReference type="InterPro" id="IPR035513">
    <property type="entry name" value="Invertase/methylesterase_inhib"/>
</dbReference>
<dbReference type="Gene3D" id="1.20.140.40">
    <property type="entry name" value="Invertase/pectin methylesterase inhibitor family protein"/>
    <property type="match status" value="1"/>
</dbReference>
<dbReference type="PANTHER" id="PTHR35357:SF8">
    <property type="entry name" value="OS01G0111000 PROTEIN"/>
    <property type="match status" value="1"/>
</dbReference>
<evidence type="ECO:0000256" key="1">
    <source>
        <dbReference type="ARBA" id="ARBA00022729"/>
    </source>
</evidence>
<evidence type="ECO:0000256" key="2">
    <source>
        <dbReference type="SAM" id="SignalP"/>
    </source>
</evidence>
<dbReference type="Proteomes" id="UP000324897">
    <property type="component" value="Unassembled WGS sequence"/>
</dbReference>
<dbReference type="Gramene" id="TVT97417">
    <property type="protein sequence ID" value="TVT97417"/>
    <property type="gene ID" value="EJB05_57333"/>
</dbReference>
<evidence type="ECO:0000313" key="4">
    <source>
        <dbReference type="Proteomes" id="UP000324897"/>
    </source>
</evidence>
<dbReference type="OrthoDB" id="688048at2759"/>
<dbReference type="EMBL" id="RWGY01001007">
    <property type="protein sequence ID" value="TVT97417.1"/>
    <property type="molecule type" value="Genomic_DNA"/>
</dbReference>
<proteinExistence type="predicted"/>
<reference evidence="3 4" key="1">
    <citation type="journal article" date="2019" name="Sci. Rep.">
        <title>A high-quality genome of Eragrostis curvula grass provides insights into Poaceae evolution and supports new strategies to enhance forage quality.</title>
        <authorList>
            <person name="Carballo J."/>
            <person name="Santos B.A.C.M."/>
            <person name="Zappacosta D."/>
            <person name="Garbus I."/>
            <person name="Selva J.P."/>
            <person name="Gallo C.A."/>
            <person name="Diaz A."/>
            <person name="Albertini E."/>
            <person name="Caccamo M."/>
            <person name="Echenique V."/>
        </authorList>
    </citation>
    <scope>NUCLEOTIDE SEQUENCE [LARGE SCALE GENOMIC DNA]</scope>
    <source>
        <strain evidence="4">cv. Victoria</strain>
        <tissue evidence="3">Leaf</tissue>
    </source>
</reference>
<dbReference type="PANTHER" id="PTHR35357">
    <property type="entry name" value="OS02G0537100 PROTEIN"/>
    <property type="match status" value="1"/>
</dbReference>
<sequence length="162" mass="17210">MAASSFTTCSNIIPAFVLVFLIFTAVEVVDEPPSMVPQACTDAYAVGNNSFTVDFCLSTLTGHRVGAVDYGDLALFAVDLTTANATATKARLDELVAGVFGRGPLFYGLRSCQDLYEAVVRLNQPACPRRGKGTERKVTSPIAKEDDDLAKLANLAIALAMV</sequence>
<dbReference type="SUPFAM" id="SSF101148">
    <property type="entry name" value="Plant invertase/pectin methylesterase inhibitor"/>
    <property type="match status" value="1"/>
</dbReference>
<accession>A0A5J9SDP0</accession>
<feature type="non-terminal residue" evidence="3">
    <location>
        <position position="1"/>
    </location>
</feature>
<evidence type="ECO:0000313" key="3">
    <source>
        <dbReference type="EMBL" id="TVT97417.1"/>
    </source>
</evidence>
<organism evidence="3 4">
    <name type="scientific">Eragrostis curvula</name>
    <name type="common">weeping love grass</name>
    <dbReference type="NCBI Taxonomy" id="38414"/>
    <lineage>
        <taxon>Eukaryota</taxon>
        <taxon>Viridiplantae</taxon>
        <taxon>Streptophyta</taxon>
        <taxon>Embryophyta</taxon>
        <taxon>Tracheophyta</taxon>
        <taxon>Spermatophyta</taxon>
        <taxon>Magnoliopsida</taxon>
        <taxon>Liliopsida</taxon>
        <taxon>Poales</taxon>
        <taxon>Poaceae</taxon>
        <taxon>PACMAD clade</taxon>
        <taxon>Chloridoideae</taxon>
        <taxon>Eragrostideae</taxon>
        <taxon>Eragrostidinae</taxon>
        <taxon>Eragrostis</taxon>
    </lineage>
</organism>
<dbReference type="AlphaFoldDB" id="A0A5J9SDP0"/>
<feature type="signal peptide" evidence="2">
    <location>
        <begin position="1"/>
        <end position="28"/>
    </location>
</feature>
<name>A0A5J9SDP0_9POAL</name>
<keyword evidence="4" id="KW-1185">Reference proteome</keyword>
<comment type="caution">
    <text evidence="3">The sequence shown here is derived from an EMBL/GenBank/DDBJ whole genome shotgun (WGS) entry which is preliminary data.</text>
</comment>
<gene>
    <name evidence="3" type="ORF">EJB05_57333</name>
</gene>
<feature type="chain" id="PRO_5023827905" evidence="2">
    <location>
        <begin position="29"/>
        <end position="162"/>
    </location>
</feature>